<dbReference type="RefSeq" id="WP_062039365.1">
    <property type="nucleotide sequence ID" value="NZ_DF968182.1"/>
</dbReference>
<feature type="transmembrane region" description="Helical" evidence="1">
    <location>
        <begin position="124"/>
        <end position="142"/>
    </location>
</feature>
<name>A0A0S7BZQ8_9BACT</name>
<dbReference type="PATRIC" id="fig|1678841.3.peg.1141"/>
<feature type="transmembrane region" description="Helical" evidence="1">
    <location>
        <begin position="787"/>
        <end position="804"/>
    </location>
</feature>
<feature type="transmembrane region" description="Helical" evidence="1">
    <location>
        <begin position="361"/>
        <end position="379"/>
    </location>
</feature>
<feature type="transmembrane region" description="Helical" evidence="1">
    <location>
        <begin position="501"/>
        <end position="518"/>
    </location>
</feature>
<reference evidence="2" key="1">
    <citation type="journal article" date="2015" name="Genome Announc.">
        <title>Draft Genome Sequence of Bacteroidales Strain TBC1, a Novel Isolate from a Methanogenic Wastewater Treatment System.</title>
        <authorList>
            <person name="Tourlousse D.M."/>
            <person name="Matsuura N."/>
            <person name="Sun L."/>
            <person name="Toyonaga M."/>
            <person name="Kuroda K."/>
            <person name="Ohashi A."/>
            <person name="Cruz R."/>
            <person name="Yamaguchi T."/>
            <person name="Sekiguchi Y."/>
        </authorList>
    </citation>
    <scope>NUCLEOTIDE SEQUENCE [LARGE SCALE GENOMIC DNA]</scope>
    <source>
        <strain evidence="2">TBC1</strain>
    </source>
</reference>
<feature type="transmembrane region" description="Helical" evidence="1">
    <location>
        <begin position="337"/>
        <end position="354"/>
    </location>
</feature>
<feature type="transmembrane region" description="Helical" evidence="1">
    <location>
        <begin position="12"/>
        <end position="31"/>
    </location>
</feature>
<dbReference type="InterPro" id="IPR018580">
    <property type="entry name" value="Uncharacterised_YfhO"/>
</dbReference>
<feature type="transmembrane region" description="Helical" evidence="1">
    <location>
        <begin position="101"/>
        <end position="118"/>
    </location>
</feature>
<dbReference type="EMBL" id="DF968182">
    <property type="protein sequence ID" value="GAP42868.1"/>
    <property type="molecule type" value="Genomic_DNA"/>
</dbReference>
<keyword evidence="1" id="KW-1133">Transmembrane helix</keyword>
<dbReference type="AlphaFoldDB" id="A0A0S7BZQ8"/>
<evidence type="ECO:0000313" key="2">
    <source>
        <dbReference type="EMBL" id="GAP42868.1"/>
    </source>
</evidence>
<sequence>MKIPNLKQYLPHLSVVLIFLVVIMAYFSPLLEGKRLRQPDITNWKGMSKEIVDYRAKTGEEALWTNSMFGGMPAYQISVEYKGNLIRHIDNIFKFGLPHPANLVFIYLIGFFILLMVLKVDPWLALAGSVAFAFSSYFLIILEAGHNSKAHAIGYMAPVLAGILLTYRGKHIAGMLLTALFLALELRANHLQITYYLMMMVIILGISELIISIKQKTVPAFLKATGLLFIAAFLALSINITNIWATWEYGKDTIRGKSELSSDPGNRTTGLDKDYATQWSYGKAETFTLMIPNTKGGATGSLGNNRKAMEKVDPVFAQAVAGQNHYWGDQPFTSGPVYTGAIMVFLFILGLFILKGHLRWWLLAVTILSVMLSWGKNFMPLTDFFLHYIPGYNKFRAVSMILVIADLAIPLLGILALKEIIEKPAIVREKQKQFFIALGMTGGLALVFYLMPQTFFNFLSGMEQAAITEQRATLDSSQVAQFDSLINNLETARVSVFKSDAIRSFIFILLAAALIWLYGKKKIKAGVLTASAILLIAIDMIPIANRYLNNDHFVSKTQVNNPFAPTEADKIILKDTDPNFRVFNTTVSTFQDASTSYFHKSIGGYHGAKLRRYQELIDHHISKGNESVLNMLNTRYFIVNDANRQPVVQINMDAAGHAWFVNTYKLVENADQEIDALANFSPESTAIVDKRFAQQLSGFSSMPDTNAFINLTEYQPNKLKYKYQAASDQLAVFSEIYYDKGWKAFIDGKPAPYFRANYVLRAMIVPAGSHEIEFRFEPTVYFTGEKISFAGSLLLILMILGYAGNEIRKNLRKKA</sequence>
<feature type="transmembrane region" description="Helical" evidence="1">
    <location>
        <begin position="154"/>
        <end position="181"/>
    </location>
</feature>
<dbReference type="PANTHER" id="PTHR38454">
    <property type="entry name" value="INTEGRAL MEMBRANE PROTEIN-RELATED"/>
    <property type="match status" value="1"/>
</dbReference>
<proteinExistence type="predicted"/>
<organism evidence="2">
    <name type="scientific">Lentimicrobium saccharophilum</name>
    <dbReference type="NCBI Taxonomy" id="1678841"/>
    <lineage>
        <taxon>Bacteria</taxon>
        <taxon>Pseudomonadati</taxon>
        <taxon>Bacteroidota</taxon>
        <taxon>Bacteroidia</taxon>
        <taxon>Bacteroidales</taxon>
        <taxon>Lentimicrobiaceae</taxon>
        <taxon>Lentimicrobium</taxon>
    </lineage>
</organism>
<dbReference type="Pfam" id="PF09586">
    <property type="entry name" value="YfhO"/>
    <property type="match status" value="1"/>
</dbReference>
<dbReference type="Proteomes" id="UP000053091">
    <property type="component" value="Unassembled WGS sequence"/>
</dbReference>
<feature type="transmembrane region" description="Helical" evidence="1">
    <location>
        <begin position="399"/>
        <end position="421"/>
    </location>
</feature>
<protein>
    <submittedName>
        <fullName evidence="2">Bacterial membrane protein YfhO</fullName>
    </submittedName>
</protein>
<keyword evidence="1" id="KW-0812">Transmembrane</keyword>
<feature type="transmembrane region" description="Helical" evidence="1">
    <location>
        <begin position="525"/>
        <end position="544"/>
    </location>
</feature>
<evidence type="ECO:0000256" key="1">
    <source>
        <dbReference type="SAM" id="Phobius"/>
    </source>
</evidence>
<dbReference type="PANTHER" id="PTHR38454:SF1">
    <property type="entry name" value="INTEGRAL MEMBRANE PROTEIN"/>
    <property type="match status" value="1"/>
</dbReference>
<accession>A0A0S7BZQ8</accession>
<evidence type="ECO:0000313" key="3">
    <source>
        <dbReference type="Proteomes" id="UP000053091"/>
    </source>
</evidence>
<feature type="transmembrane region" description="Helical" evidence="1">
    <location>
        <begin position="193"/>
        <end position="213"/>
    </location>
</feature>
<dbReference type="OrthoDB" id="9772884at2"/>
<gene>
    <name evidence="2" type="ORF">TBC1_111008</name>
</gene>
<keyword evidence="1" id="KW-0472">Membrane</keyword>
<feature type="transmembrane region" description="Helical" evidence="1">
    <location>
        <begin position="433"/>
        <end position="451"/>
    </location>
</feature>
<keyword evidence="3" id="KW-1185">Reference proteome</keyword>
<feature type="transmembrane region" description="Helical" evidence="1">
    <location>
        <begin position="225"/>
        <end position="247"/>
    </location>
</feature>
<dbReference type="STRING" id="1678841.TBC1_111008"/>